<organism evidence="1 2">
    <name type="scientific">Kingdonia uniflora</name>
    <dbReference type="NCBI Taxonomy" id="39325"/>
    <lineage>
        <taxon>Eukaryota</taxon>
        <taxon>Viridiplantae</taxon>
        <taxon>Streptophyta</taxon>
        <taxon>Embryophyta</taxon>
        <taxon>Tracheophyta</taxon>
        <taxon>Spermatophyta</taxon>
        <taxon>Magnoliopsida</taxon>
        <taxon>Ranunculales</taxon>
        <taxon>Circaeasteraceae</taxon>
        <taxon>Kingdonia</taxon>
    </lineage>
</organism>
<dbReference type="AlphaFoldDB" id="A0A7J7L316"/>
<comment type="caution">
    <text evidence="1">The sequence shown here is derived from an EMBL/GenBank/DDBJ whole genome shotgun (WGS) entry which is preliminary data.</text>
</comment>
<reference evidence="1 2" key="1">
    <citation type="journal article" date="2020" name="IScience">
        <title>Genome Sequencing of the Endangered Kingdonia uniflora (Circaeasteraceae, Ranunculales) Reveals Potential Mechanisms of Evolutionary Specialization.</title>
        <authorList>
            <person name="Sun Y."/>
            <person name="Deng T."/>
            <person name="Zhang A."/>
            <person name="Moore M.J."/>
            <person name="Landis J.B."/>
            <person name="Lin N."/>
            <person name="Zhang H."/>
            <person name="Zhang X."/>
            <person name="Huang J."/>
            <person name="Zhang X."/>
            <person name="Sun H."/>
            <person name="Wang H."/>
        </authorList>
    </citation>
    <scope>NUCLEOTIDE SEQUENCE [LARGE SCALE GENOMIC DNA]</scope>
    <source>
        <strain evidence="1">TB1705</strain>
        <tissue evidence="1">Leaf</tissue>
    </source>
</reference>
<dbReference type="EMBL" id="JACGCM010002660">
    <property type="protein sequence ID" value="KAF6136983.1"/>
    <property type="molecule type" value="Genomic_DNA"/>
</dbReference>
<protein>
    <submittedName>
        <fullName evidence="1">Uncharacterized protein</fullName>
    </submittedName>
</protein>
<dbReference type="Proteomes" id="UP000541444">
    <property type="component" value="Unassembled WGS sequence"/>
</dbReference>
<evidence type="ECO:0000313" key="2">
    <source>
        <dbReference type="Proteomes" id="UP000541444"/>
    </source>
</evidence>
<accession>A0A7J7L316</accession>
<keyword evidence="2" id="KW-1185">Reference proteome</keyword>
<evidence type="ECO:0000313" key="1">
    <source>
        <dbReference type="EMBL" id="KAF6136983.1"/>
    </source>
</evidence>
<sequence>MIYYRNGMERRLTAMIIGVATDDTRVDDITAIRVVAFRLNKTTREGIEKIFRRMGNGAMLCFGWFLIQD</sequence>
<proteinExistence type="predicted"/>
<gene>
    <name evidence="1" type="ORF">GIB67_030747</name>
</gene>
<name>A0A7J7L316_9MAGN</name>